<dbReference type="eggNOG" id="ENOG502T8FP">
    <property type="taxonomic scope" value="Eukaryota"/>
</dbReference>
<evidence type="ECO:0000313" key="2">
    <source>
        <dbReference type="Proteomes" id="UP000266841"/>
    </source>
</evidence>
<dbReference type="Proteomes" id="UP000266841">
    <property type="component" value="Unassembled WGS sequence"/>
</dbReference>
<evidence type="ECO:0000313" key="1">
    <source>
        <dbReference type="EMBL" id="EJK66312.1"/>
    </source>
</evidence>
<dbReference type="EMBL" id="AGNL01015084">
    <property type="protein sequence ID" value="EJK66312.1"/>
    <property type="molecule type" value="Genomic_DNA"/>
</dbReference>
<proteinExistence type="predicted"/>
<reference evidence="1 2" key="1">
    <citation type="journal article" date="2012" name="Genome Biol.">
        <title>Genome and low-iron response of an oceanic diatom adapted to chronic iron limitation.</title>
        <authorList>
            <person name="Lommer M."/>
            <person name="Specht M."/>
            <person name="Roy A.S."/>
            <person name="Kraemer L."/>
            <person name="Andreson R."/>
            <person name="Gutowska M.A."/>
            <person name="Wolf J."/>
            <person name="Bergner S.V."/>
            <person name="Schilhabel M.B."/>
            <person name="Klostermeier U.C."/>
            <person name="Beiko R.G."/>
            <person name="Rosenstiel P."/>
            <person name="Hippler M."/>
            <person name="Laroche J."/>
        </authorList>
    </citation>
    <scope>NUCLEOTIDE SEQUENCE [LARGE SCALE GENOMIC DNA]</scope>
    <source>
        <strain evidence="1 2">CCMP1005</strain>
    </source>
</reference>
<protein>
    <submittedName>
        <fullName evidence="1">Uncharacterized protein</fullName>
    </submittedName>
</protein>
<gene>
    <name evidence="1" type="ORF">THAOC_12777</name>
</gene>
<keyword evidence="2" id="KW-1185">Reference proteome</keyword>
<comment type="caution">
    <text evidence="1">The sequence shown here is derived from an EMBL/GenBank/DDBJ whole genome shotgun (WGS) entry which is preliminary data.</text>
</comment>
<name>K0T794_THAOC</name>
<organism evidence="1 2">
    <name type="scientific">Thalassiosira oceanica</name>
    <name type="common">Marine diatom</name>
    <dbReference type="NCBI Taxonomy" id="159749"/>
    <lineage>
        <taxon>Eukaryota</taxon>
        <taxon>Sar</taxon>
        <taxon>Stramenopiles</taxon>
        <taxon>Ochrophyta</taxon>
        <taxon>Bacillariophyta</taxon>
        <taxon>Coscinodiscophyceae</taxon>
        <taxon>Thalassiosirophycidae</taxon>
        <taxon>Thalassiosirales</taxon>
        <taxon>Thalassiosiraceae</taxon>
        <taxon>Thalassiosira</taxon>
    </lineage>
</organism>
<accession>K0T794</accession>
<dbReference type="OrthoDB" id="10598539at2759"/>
<dbReference type="AlphaFoldDB" id="K0T794"/>
<sequence>MGIRRGPKCRFEGLRAQSNTTLPYITVARSADESTLLGEGSEFEGAGRFSAVGKFRSSAGILRGGDMIVGPRSTNLSISAKDEDKRAPRLDSAHRTTPETMLFRLLRIDLPKSVCRSDAAYHRLSSYTLAAGTFIPTSAPTPTASACRVDRVPGAALSATYLSRPEGASASLGTRYPRSGGVEDTRLLHKLLRRGDVAETPFRLWPPGNDTEATTLGDASGSSCFPHRREGHIRNGTIIYLETAYVNLHYETFYSFIHELCRCEVAKDRVWTLPTNTVPSFFVGPRHYLTLGFEKILAKFNETSCGPIFLGTPESRPDLTVVTTTYPSNFEEGSMYWKLRNDPRYIFICHEDGGERLEANASSVYFLTPKHTNYVVPSYFPPSFVLSSIERKRSETALHPPIFLVMGGFSQKKKRNVVSLVNAMRENSAKDFVVRFMGGTSSGASNESMANLLRETFADDYRKIQLIPRVEADEFMEQVGRVDAILPLVDEGIFHWNQGYQNGSKLTSSVMWGLGFRKKWSFTNLLLNCSE</sequence>